<evidence type="ECO:0000313" key="2">
    <source>
        <dbReference type="EMBL" id="KAK4307284.1"/>
    </source>
</evidence>
<dbReference type="AlphaFoldDB" id="A0AAE1PF50"/>
<dbReference type="EMBL" id="JAWZYT010001224">
    <property type="protein sequence ID" value="KAK4314406.1"/>
    <property type="molecule type" value="Genomic_DNA"/>
</dbReference>
<proteinExistence type="predicted"/>
<accession>A0AAE1PF50</accession>
<organism evidence="2 4">
    <name type="scientific">Petrolisthes manimaculis</name>
    <dbReference type="NCBI Taxonomy" id="1843537"/>
    <lineage>
        <taxon>Eukaryota</taxon>
        <taxon>Metazoa</taxon>
        <taxon>Ecdysozoa</taxon>
        <taxon>Arthropoda</taxon>
        <taxon>Crustacea</taxon>
        <taxon>Multicrustacea</taxon>
        <taxon>Malacostraca</taxon>
        <taxon>Eumalacostraca</taxon>
        <taxon>Eucarida</taxon>
        <taxon>Decapoda</taxon>
        <taxon>Pleocyemata</taxon>
        <taxon>Anomura</taxon>
        <taxon>Galatheoidea</taxon>
        <taxon>Porcellanidae</taxon>
        <taxon>Petrolisthes</taxon>
    </lineage>
</organism>
<evidence type="ECO:0000313" key="4">
    <source>
        <dbReference type="Proteomes" id="UP001292094"/>
    </source>
</evidence>
<gene>
    <name evidence="3" type="ORF">Pmani_014293</name>
    <name evidence="2" type="ORF">Pmani_020946</name>
</gene>
<sequence>MQKVQDCQNSFVSTPVLSASTCPSEYAPTTTTYHIEREREEGEPNRRHQYPQERPQHCQPHHWRQRKQEAPRISLRPTTSTYDSSVRSH</sequence>
<evidence type="ECO:0000256" key="1">
    <source>
        <dbReference type="SAM" id="MobiDB-lite"/>
    </source>
</evidence>
<comment type="caution">
    <text evidence="2">The sequence shown here is derived from an EMBL/GenBank/DDBJ whole genome shotgun (WGS) entry which is preliminary data.</text>
</comment>
<evidence type="ECO:0000313" key="3">
    <source>
        <dbReference type="EMBL" id="KAK4314406.1"/>
    </source>
</evidence>
<feature type="compositionally biased region" description="Basic and acidic residues" evidence="1">
    <location>
        <begin position="34"/>
        <end position="56"/>
    </location>
</feature>
<feature type="compositionally biased region" description="Polar residues" evidence="1">
    <location>
        <begin position="76"/>
        <end position="89"/>
    </location>
</feature>
<feature type="region of interest" description="Disordered" evidence="1">
    <location>
        <begin position="1"/>
        <end position="89"/>
    </location>
</feature>
<reference evidence="2" key="1">
    <citation type="submission" date="2023-11" db="EMBL/GenBank/DDBJ databases">
        <title>Genome assemblies of two species of porcelain crab, Petrolisthes cinctipes and Petrolisthes manimaculis (Anomura: Porcellanidae).</title>
        <authorList>
            <person name="Angst P."/>
        </authorList>
    </citation>
    <scope>NUCLEOTIDE SEQUENCE</scope>
    <source>
        <strain evidence="2">PB745_02</strain>
        <tissue evidence="2">Gill</tissue>
    </source>
</reference>
<dbReference type="EMBL" id="JAWZYT010002017">
    <property type="protein sequence ID" value="KAK4307284.1"/>
    <property type="molecule type" value="Genomic_DNA"/>
</dbReference>
<protein>
    <submittedName>
        <fullName evidence="2">Uncharacterized protein</fullName>
    </submittedName>
</protein>
<feature type="compositionally biased region" description="Polar residues" evidence="1">
    <location>
        <begin position="1"/>
        <end position="33"/>
    </location>
</feature>
<dbReference type="Proteomes" id="UP001292094">
    <property type="component" value="Unassembled WGS sequence"/>
</dbReference>
<name>A0AAE1PF50_9EUCA</name>
<keyword evidence="4" id="KW-1185">Reference proteome</keyword>